<comment type="caution">
    <text evidence="2">The sequence shown here is derived from an EMBL/GenBank/DDBJ whole genome shotgun (WGS) entry which is preliminary data.</text>
</comment>
<evidence type="ECO:0000313" key="3">
    <source>
        <dbReference type="Proteomes" id="UP000766904"/>
    </source>
</evidence>
<feature type="transmembrane region" description="Helical" evidence="1">
    <location>
        <begin position="29"/>
        <end position="48"/>
    </location>
</feature>
<dbReference type="RefSeq" id="WP_148857875.1">
    <property type="nucleotide sequence ID" value="NZ_PHNJ01000004.1"/>
</dbReference>
<keyword evidence="3" id="KW-1185">Reference proteome</keyword>
<accession>A0A8J8TQU6</accession>
<evidence type="ECO:0000256" key="1">
    <source>
        <dbReference type="SAM" id="Phobius"/>
    </source>
</evidence>
<reference evidence="2" key="1">
    <citation type="submission" date="2017-11" db="EMBL/GenBank/DDBJ databases">
        <authorList>
            <person name="Kajale S.C."/>
            <person name="Sharma A."/>
        </authorList>
    </citation>
    <scope>NUCLEOTIDE SEQUENCE</scope>
    <source>
        <strain evidence="2">LS1_42</strain>
    </source>
</reference>
<evidence type="ECO:0000313" key="2">
    <source>
        <dbReference type="EMBL" id="TYL38873.1"/>
    </source>
</evidence>
<keyword evidence="1" id="KW-0472">Membrane</keyword>
<proteinExistence type="predicted"/>
<keyword evidence="1" id="KW-0812">Transmembrane</keyword>
<keyword evidence="1" id="KW-1133">Transmembrane helix</keyword>
<dbReference type="AlphaFoldDB" id="A0A8J8TQU6"/>
<dbReference type="EMBL" id="PHNJ01000004">
    <property type="protein sequence ID" value="TYL38873.1"/>
    <property type="molecule type" value="Genomic_DNA"/>
</dbReference>
<dbReference type="Proteomes" id="UP000766904">
    <property type="component" value="Unassembled WGS sequence"/>
</dbReference>
<gene>
    <name evidence="2" type="ORF">CV102_10215</name>
</gene>
<organism evidence="2 3">
    <name type="scientific">Natronococcus pandeyae</name>
    <dbReference type="NCBI Taxonomy" id="2055836"/>
    <lineage>
        <taxon>Archaea</taxon>
        <taxon>Methanobacteriati</taxon>
        <taxon>Methanobacteriota</taxon>
        <taxon>Stenosarchaea group</taxon>
        <taxon>Halobacteria</taxon>
        <taxon>Halobacteriales</taxon>
        <taxon>Natrialbaceae</taxon>
        <taxon>Natronococcus</taxon>
    </lineage>
</organism>
<feature type="transmembrane region" description="Helical" evidence="1">
    <location>
        <begin position="5"/>
        <end position="23"/>
    </location>
</feature>
<sequence>MNPNALIYSGVITIAIPVSYLMLALPPSLLLVAVLGVLLIGSGLVLRVRERERGREERRRTQQNVTCEHCRSLEKRGRESCRFCGEAL</sequence>
<protein>
    <submittedName>
        <fullName evidence="2">Uncharacterized protein</fullName>
    </submittedName>
</protein>
<name>A0A8J8TQU6_9EURY</name>